<comment type="similarity">
    <text evidence="2">Belongs to the PIEZO (TC 1.A.75) family.</text>
</comment>
<feature type="compositionally biased region" description="Acidic residues" evidence="11">
    <location>
        <begin position="815"/>
        <end position="835"/>
    </location>
</feature>
<dbReference type="InterPro" id="IPR056768">
    <property type="entry name" value="THU_Piezo"/>
</dbReference>
<feature type="domain" description="Piezo transmembrane helical unit" evidence="15">
    <location>
        <begin position="1832"/>
        <end position="1952"/>
    </location>
</feature>
<keyword evidence="9" id="KW-0407">Ion channel</keyword>
<evidence type="ECO:0000256" key="12">
    <source>
        <dbReference type="SAM" id="Phobius"/>
    </source>
</evidence>
<feature type="transmembrane region" description="Helical" evidence="12">
    <location>
        <begin position="892"/>
        <end position="909"/>
    </location>
</feature>
<evidence type="ECO:0000256" key="5">
    <source>
        <dbReference type="ARBA" id="ARBA00022692"/>
    </source>
</evidence>
<feature type="transmembrane region" description="Helical" evidence="12">
    <location>
        <begin position="916"/>
        <end position="934"/>
    </location>
</feature>
<keyword evidence="5 12" id="KW-0812">Transmembrane</keyword>
<feature type="transmembrane region" description="Helical" evidence="12">
    <location>
        <begin position="190"/>
        <end position="211"/>
    </location>
</feature>
<evidence type="ECO:0000259" key="14">
    <source>
        <dbReference type="Pfam" id="PF15917"/>
    </source>
</evidence>
<dbReference type="InterPro" id="IPR031805">
    <property type="entry name" value="Piezo_TM25-28"/>
</dbReference>
<feature type="transmembrane region" description="Helical" evidence="12">
    <location>
        <begin position="1876"/>
        <end position="1894"/>
    </location>
</feature>
<feature type="transmembrane region" description="Helical" evidence="12">
    <location>
        <begin position="2100"/>
        <end position="2122"/>
    </location>
</feature>
<keyword evidence="7" id="KW-0406">Ion transport</keyword>
<keyword evidence="4" id="KW-1003">Cell membrane</keyword>
<dbReference type="Pfam" id="PF15917">
    <property type="entry name" value="Piezo_TM25-28"/>
    <property type="match status" value="1"/>
</dbReference>
<feature type="transmembrane region" description="Helical" evidence="12">
    <location>
        <begin position="218"/>
        <end position="241"/>
    </location>
</feature>
<dbReference type="Pfam" id="PF12166">
    <property type="entry name" value="Piezo_cap"/>
    <property type="match status" value="1"/>
</dbReference>
<feature type="transmembrane region" description="Helical" evidence="12">
    <location>
        <begin position="1819"/>
        <end position="1843"/>
    </location>
</feature>
<dbReference type="InterPro" id="IPR027272">
    <property type="entry name" value="Piezo"/>
</dbReference>
<feature type="compositionally biased region" description="Acidic residues" evidence="11">
    <location>
        <begin position="1679"/>
        <end position="1698"/>
    </location>
</feature>
<feature type="transmembrane region" description="Helical" evidence="12">
    <location>
        <begin position="1049"/>
        <end position="1066"/>
    </location>
</feature>
<dbReference type="InterPro" id="IPR056770">
    <property type="entry name" value="Piezo_THU9_anchor"/>
</dbReference>
<reference evidence="18 19" key="1">
    <citation type="journal article" date="2019" name="Proc. Natl. Acad. Sci. U.S.A.">
        <title>Regulatory changes in pterin and carotenoid genes underlie balanced color polymorphisms in the wall lizard.</title>
        <authorList>
            <person name="Andrade P."/>
            <person name="Pinho C."/>
            <person name="Perez I de Lanuza G."/>
            <person name="Afonso S."/>
            <person name="Brejcha J."/>
            <person name="Rubin C.J."/>
            <person name="Wallerman O."/>
            <person name="Pereira P."/>
            <person name="Sabatino S.J."/>
            <person name="Bellati A."/>
            <person name="Pellitteri-Rosa D."/>
            <person name="Bosakova Z."/>
            <person name="Bunikis I."/>
            <person name="Carretero M.A."/>
            <person name="Feiner N."/>
            <person name="Marsik P."/>
            <person name="Pauperio F."/>
            <person name="Salvi D."/>
            <person name="Soler L."/>
            <person name="While G.M."/>
            <person name="Uller T."/>
            <person name="Font E."/>
            <person name="Andersson L."/>
            <person name="Carneiro M."/>
        </authorList>
    </citation>
    <scope>NUCLEOTIDE SEQUENCE</scope>
</reference>
<evidence type="ECO:0000256" key="9">
    <source>
        <dbReference type="ARBA" id="ARBA00023303"/>
    </source>
</evidence>
<accession>A0A670IK68</accession>
<proteinExistence type="inferred from homology"/>
<dbReference type="GO" id="GO:0008381">
    <property type="term" value="F:mechanosensitive monoatomic ion channel activity"/>
    <property type="evidence" value="ECO:0007669"/>
    <property type="project" value="InterPro"/>
</dbReference>
<feature type="region of interest" description="Disordered" evidence="11">
    <location>
        <begin position="1509"/>
        <end position="1550"/>
    </location>
</feature>
<evidence type="ECO:0000256" key="2">
    <source>
        <dbReference type="ARBA" id="ARBA00007821"/>
    </source>
</evidence>
<dbReference type="Ensembl" id="ENSPMRT00000012482.1">
    <property type="protein sequence ID" value="ENSPMRP00000011682.1"/>
    <property type="gene ID" value="ENSPMRG00000007480.1"/>
</dbReference>
<protein>
    <submittedName>
        <fullName evidence="18">Piezo type mechanosensitive ion channel component 2</fullName>
    </submittedName>
</protein>
<feature type="compositionally biased region" description="Low complexity" evidence="11">
    <location>
        <begin position="2010"/>
        <end position="2035"/>
    </location>
</feature>
<dbReference type="InterPro" id="IPR031334">
    <property type="entry name" value="Piezo_cap_dom"/>
</dbReference>
<feature type="transmembrane region" description="Helical" evidence="12">
    <location>
        <begin position="1222"/>
        <end position="1238"/>
    </location>
</feature>
<feature type="transmembrane region" description="Helical" evidence="12">
    <location>
        <begin position="291"/>
        <end position="308"/>
    </location>
</feature>
<feature type="region of interest" description="Disordered" evidence="11">
    <location>
        <begin position="563"/>
        <end position="603"/>
    </location>
</feature>
<feature type="transmembrane region" description="Helical" evidence="12">
    <location>
        <begin position="2142"/>
        <end position="2162"/>
    </location>
</feature>
<feature type="transmembrane region" description="Helical" evidence="12">
    <location>
        <begin position="1100"/>
        <end position="1119"/>
    </location>
</feature>
<keyword evidence="3" id="KW-0813">Transport</keyword>
<feature type="region of interest" description="Disordered" evidence="11">
    <location>
        <begin position="1759"/>
        <end position="1780"/>
    </location>
</feature>
<evidence type="ECO:0000256" key="4">
    <source>
        <dbReference type="ARBA" id="ARBA00022475"/>
    </source>
</evidence>
<feature type="transmembrane region" description="Helical" evidence="12">
    <location>
        <begin position="2240"/>
        <end position="2261"/>
    </location>
</feature>
<evidence type="ECO:0000313" key="19">
    <source>
        <dbReference type="Proteomes" id="UP000472272"/>
    </source>
</evidence>
<dbReference type="Pfam" id="PF23188">
    <property type="entry name" value="THU_Piezo1"/>
    <property type="match status" value="1"/>
</dbReference>
<evidence type="ECO:0000259" key="17">
    <source>
        <dbReference type="Pfam" id="PF24874"/>
    </source>
</evidence>
<comment type="subcellular location">
    <subcellularLocation>
        <location evidence="1">Cell membrane</location>
        <topology evidence="1">Multi-pass membrane protein</topology>
    </subcellularLocation>
</comment>
<evidence type="ECO:0000256" key="3">
    <source>
        <dbReference type="ARBA" id="ARBA00022448"/>
    </source>
</evidence>
<feature type="transmembrane region" description="Helical" evidence="12">
    <location>
        <begin position="721"/>
        <end position="742"/>
    </location>
</feature>
<feature type="compositionally biased region" description="Polar residues" evidence="11">
    <location>
        <begin position="2036"/>
        <end position="2046"/>
    </location>
</feature>
<feature type="transmembrane region" description="Helical" evidence="12">
    <location>
        <begin position="2565"/>
        <end position="2588"/>
    </location>
</feature>
<keyword evidence="19" id="KW-1185">Reference proteome</keyword>
<feature type="region of interest" description="Disordered" evidence="11">
    <location>
        <begin position="2002"/>
        <end position="2046"/>
    </location>
</feature>
<feature type="transmembrane region" description="Helical" evidence="12">
    <location>
        <begin position="2273"/>
        <end position="2292"/>
    </location>
</feature>
<evidence type="ECO:0000313" key="18">
    <source>
        <dbReference type="Ensembl" id="ENSPMRP00000011682.1"/>
    </source>
</evidence>
<feature type="domain" description="Piezo non-specific cation channel cap" evidence="13">
    <location>
        <begin position="2372"/>
        <end position="2652"/>
    </location>
</feature>
<feature type="transmembrane region" description="Helical" evidence="12">
    <location>
        <begin position="1850"/>
        <end position="1870"/>
    </location>
</feature>
<dbReference type="Proteomes" id="UP000472272">
    <property type="component" value="Chromosome 7"/>
</dbReference>
<feature type="region of interest" description="Disordered" evidence="11">
    <location>
        <begin position="399"/>
        <end position="422"/>
    </location>
</feature>
<feature type="region of interest" description="Disordered" evidence="11">
    <location>
        <begin position="1956"/>
        <end position="1979"/>
    </location>
</feature>
<evidence type="ECO:0000256" key="6">
    <source>
        <dbReference type="ARBA" id="ARBA00022989"/>
    </source>
</evidence>
<feature type="transmembrane region" description="Helical" evidence="12">
    <location>
        <begin position="73"/>
        <end position="93"/>
    </location>
</feature>
<sequence length="2655" mass="307501">MQNMNVWHTGRLLKSLCFMSLTFLLLHIVFQITINSLEAGKSIKPDYNCLTWEKTLRQIGFESVKGADAGNGIRIFVPDIGMFIASLTIWLVCRNIVQKAAQEDAGQYNTQFENEDMNEGERLEADDALIYEDLDDAEHGEEESEETTKLKLLRRIASIASKVKEIIGNIITTAGKVVVTILLGTTGMMLPSLTSAVYFFLFLGLCTWWSCCRVFDPLIFSCLCVLMAIFSAGHLIGLYLYQLQFFQEIIPPDDFYARLFGVTSVIQTNCSSTWKIITNQKLFWYHHTSPILVLLLYYTLATLIRLWLHEPIVQETDCTHVQMTAERRRSLWYTSRYTTDERKLLSMTQDDHKPSDVLLVTVNGTPVDYQSIHPLCPMENGPARVDVYSRPHYKWDPTVDDLEKKEEEEEEEEDEEENVEEEVNPKVHAMVTVFHFIMKQSYVCALIAMMAWSITYHSWLTFVMLIWSCILWMLRDRRKYAMISSPFMVVYGNLLLTFQYIWSIDLYENELPTVSGFLERKAPTELASKILFAITFWLLLRQHLTERKAFQLKEAVLSEVKVEEEESEEKDEEESQKDEVEQLEGEEERGEEEVEEEEEEEEEDVMKVLGNLVMAMFIKYWIYVCGGMFFFVSFEGKIVMYKIIYMMLFLFCVVLYQVHYEWWRRILKYFWMSVVVYTMLVLVFIYTYQFKSFPGLWKNMTGMNEKQLEDLGLKQFSVAELFTRIFIPTSFLLVCILHLHYFHDRFLELTDLKAIISKQDSAIYRLVHQDGSLPDITMMNLNASFGKEQENILREQENVLQEREKRDMEEGHEKEEEEVDEEEEEDDDDESETEDISDLRNKWHLVIDRLTVLFLKFLECFHKLQVFVWWLLELHIIKIVSSYIIWVTVKEVSLLNYVFVIAWAFALPYSQFRPLASSVCTVWTCVIIICKMLYQLGTINPEMFSVNCTMPNTTKPLEDINESLLYRKPIDPTEWVGLRKSYPLLVYLRNNLLMLAILAFEVTIYRHQEYYRCRNNLTAPETKTIFHDVTRLHLDDGVLSCLKYFVNYFFYKFGLESCFLLSVNVIGQRMDFYAMVHAFALIAVLYRRRRKAIAEIWPKYCCFLSCIITFQYFICIGIPPSPCIDYPWRHPNANFNSNIIKWLYFPDFIKEPNPVFLVYDFMLLLCASLQRQTFEDENKAAVRIMAGDNVEICMNLEAASFSQHNPVPDFIHCRSYLDMGKVITFSYLFWFVLTIIFITGTTRISIFCMGYLVACFYFLLFGGDLLLKPIRSILRYWDWLIAYNVFVITMKNILSIGACGYIESLIQNSCWVIQTFSLACTVKGYKIPLDKNPDCKLPSGEAGIIWDSICFAFLLLQRRVFMSYYFLHVVADIKASQILASRGAELFQATIVKAVKARIEEEKKSMDQLKRQMDRIKARQQKYKKGKERVLSMNQETSDVQAIEKAPEEDDDELMRDLPASLVRSGDYYLFETDSEEEEDEEKEEEEEAPKRSAFQFVYQAWITDPKTALRQRRKEKKKFGKERRQRRKGSGEDVECEEREEPVKKKSSDGPDNIIKRIYNILKFTWVLFLATIDSFTAWLNSISREHIDISTVLRIERCMLTREIKKGNVPTRESIHMYYQNHIMKLSRESGLDEIYEPGQAERTESLESAVSRDSESSEATQITMLYSRQGTAETIEEVEGEEHEEGGEEEEEEGVDAASRQEHDMEVYCIDSEGAAYTSDTDIPSYSGLDGIAEPPPSYSKAVSLELFPLDSSQDGSSVKNHMMVSPDENQSDKPEDSILPPLTHELTASELLLNKMFQDEELDESEKFYSTQPRFLLLIYALYNTLVARSEMVCFFVIILNHMISASMITLVLPILIFLWAMLSVPRPSKRFWMTAIVYTEVTIVIKYFFQFGFFPWNKQLELNKDKPYHPPNIIGVEKKEGYVHYDLVQLLALFFHRSILKCHGLWDEDDAGDNCSSKGDSDDESVESDRRGSAGSLTSVNLAASVESIHVHFPEQQTAIRRKSSSSGSQLSHRSSFSSHHSKRGSTSTRNSSQKGSSVLSIKQKSRKELLMDKLREQLIIAKAFTIKKTLQVYVPIKQFFYNLIHPDYSAVTDVYVLMFLADTVDFIIIVFGFWAFGKHSAAADITSSLSEDQVPSAFLVMVLIQFGTMVVDRALYLRKTVMGKVIFQVILVFGIHFWMFFILPGVTERKFSQNIVAQLWYFVKCVYFGLSAYQIRCGYPTRVLGNFLTKSYNYVNLFLFQGFRLVPFLTELRAVMDWVWTDTTLSLSSWICVEDIYAHIFILKCWRESEKRYPQPRGQKKKKVVKYGMGGMIIVLLICIVWFPLLFMSLIKSVAGVTNKPLDVSITITLGGYQPIFTMSAQQSQLKNMTSAEYTSFLNSFRSNTAALQFLENYGNEDITVAQLEGNSNSLWTISPPSRKKMIDELNAENAEFSVVISWSIQRNLSLGAKAEIASDKQSHNLRKQARKLIAKMMDNQMQPAPVILHEVYPRYIKAPSDSVAKPIKQLLTDGKNEDITVSLSRHNETEWWVLNQTKKTLGAGNTSLELIVFSDKVSPPSLGFLAGYGIMGLYASVVLVIGKFVREFFSGISHSIMFEELPNVDRILKLCTDIFLVRETGELELEEDLYAKLIFLYRSPETMIKWTREKTN</sequence>
<feature type="transmembrane region" description="Helical" evidence="12">
    <location>
        <begin position="2171"/>
        <end position="2189"/>
    </location>
</feature>
<feature type="transmembrane region" description="Helical" evidence="12">
    <location>
        <begin position="12"/>
        <end position="34"/>
    </location>
</feature>
<dbReference type="Pfam" id="PF24871">
    <property type="entry name" value="Piezo_TM1-24"/>
    <property type="match status" value="1"/>
</dbReference>
<feature type="transmembrane region" description="Helical" evidence="12">
    <location>
        <begin position="638"/>
        <end position="657"/>
    </location>
</feature>
<evidence type="ECO:0000256" key="11">
    <source>
        <dbReference type="SAM" id="MobiDB-lite"/>
    </source>
</evidence>
<dbReference type="Pfam" id="PF24874">
    <property type="entry name" value="Piezo_THU9_anchor"/>
    <property type="match status" value="1"/>
</dbReference>
<feature type="transmembrane region" description="Helical" evidence="12">
    <location>
        <begin position="481"/>
        <end position="502"/>
    </location>
</feature>
<reference evidence="18" key="3">
    <citation type="submission" date="2025-09" db="UniProtKB">
        <authorList>
            <consortium name="Ensembl"/>
        </authorList>
    </citation>
    <scope>IDENTIFICATION</scope>
</reference>
<name>A0A670IK68_PODMU</name>
<feature type="transmembrane region" description="Helical" evidence="12">
    <location>
        <begin position="522"/>
        <end position="540"/>
    </location>
</feature>
<feature type="transmembrane region" description="Helical" evidence="12">
    <location>
        <begin position="669"/>
        <end position="688"/>
    </location>
</feature>
<feature type="transmembrane region" description="Helical" evidence="12">
    <location>
        <begin position="2201"/>
        <end position="2219"/>
    </location>
</feature>
<evidence type="ECO:0000259" key="13">
    <source>
        <dbReference type="Pfam" id="PF12166"/>
    </source>
</evidence>
<dbReference type="PANTHER" id="PTHR47049:SF6">
    <property type="entry name" value="PIEZO-TYPE MECHANOSENSITIVE ION CHANNEL COMPONENT"/>
    <property type="match status" value="1"/>
</dbReference>
<feature type="transmembrane region" description="Helical" evidence="12">
    <location>
        <begin position="2313"/>
        <end position="2337"/>
    </location>
</feature>
<feature type="region of interest" description="Disordered" evidence="11">
    <location>
        <begin position="1644"/>
        <end position="1664"/>
    </location>
</feature>
<evidence type="ECO:0000259" key="15">
    <source>
        <dbReference type="Pfam" id="PF23188"/>
    </source>
</evidence>
<feature type="compositionally biased region" description="Acidic residues" evidence="11">
    <location>
        <begin position="406"/>
        <end position="422"/>
    </location>
</feature>
<dbReference type="GeneTree" id="ENSGT00940000154456"/>
<gene>
    <name evidence="18" type="primary">PIEZO2</name>
</gene>
<dbReference type="PANTHER" id="PTHR47049">
    <property type="entry name" value="PIEZO-TYPE MECHANOSENSITIVE ION CHANNEL HOMOLOG"/>
    <property type="match status" value="1"/>
</dbReference>
<evidence type="ECO:0000256" key="10">
    <source>
        <dbReference type="SAM" id="Coils"/>
    </source>
</evidence>
<dbReference type="GO" id="GO:0005886">
    <property type="term" value="C:plasma membrane"/>
    <property type="evidence" value="ECO:0007669"/>
    <property type="project" value="UniProtKB-SubCell"/>
</dbReference>
<feature type="domain" description="Piezo TM1-24" evidence="16">
    <location>
        <begin position="8"/>
        <end position="748"/>
    </location>
</feature>
<organism evidence="18 19">
    <name type="scientific">Podarcis muralis</name>
    <name type="common">Wall lizard</name>
    <name type="synonym">Lacerta muralis</name>
    <dbReference type="NCBI Taxonomy" id="64176"/>
    <lineage>
        <taxon>Eukaryota</taxon>
        <taxon>Metazoa</taxon>
        <taxon>Chordata</taxon>
        <taxon>Craniata</taxon>
        <taxon>Vertebrata</taxon>
        <taxon>Euteleostomi</taxon>
        <taxon>Lepidosauria</taxon>
        <taxon>Squamata</taxon>
        <taxon>Bifurcata</taxon>
        <taxon>Unidentata</taxon>
        <taxon>Episquamata</taxon>
        <taxon>Laterata</taxon>
        <taxon>Lacertibaenia</taxon>
        <taxon>Lacertidae</taxon>
        <taxon>Podarcis</taxon>
    </lineage>
</organism>
<feature type="compositionally biased region" description="Basic and acidic residues" evidence="11">
    <location>
        <begin position="802"/>
        <end position="814"/>
    </location>
</feature>
<feature type="region of interest" description="Disordered" evidence="11">
    <location>
        <begin position="1679"/>
        <end position="1702"/>
    </location>
</feature>
<feature type="domain" description="Piezo TM25-28" evidence="14">
    <location>
        <begin position="1198"/>
        <end position="1515"/>
    </location>
</feature>
<feature type="domain" description="Piezo THU9 and anchor" evidence="17">
    <location>
        <begin position="2098"/>
        <end position="2335"/>
    </location>
</feature>
<feature type="transmembrane region" description="Helical" evidence="12">
    <location>
        <begin position="984"/>
        <end position="1005"/>
    </location>
</feature>
<feature type="compositionally biased region" description="Basic and acidic residues" evidence="11">
    <location>
        <begin position="1644"/>
        <end position="1658"/>
    </location>
</feature>
<evidence type="ECO:0000256" key="1">
    <source>
        <dbReference type="ARBA" id="ARBA00004651"/>
    </source>
</evidence>
<feature type="region of interest" description="Disordered" evidence="11">
    <location>
        <begin position="802"/>
        <end position="835"/>
    </location>
</feature>
<keyword evidence="8 12" id="KW-0472">Membrane</keyword>
<feature type="transmembrane region" description="Helical" evidence="12">
    <location>
        <begin position="866"/>
        <end position="886"/>
    </location>
</feature>
<reference evidence="18" key="2">
    <citation type="submission" date="2025-08" db="UniProtKB">
        <authorList>
            <consortium name="Ensembl"/>
        </authorList>
    </citation>
    <scope>IDENTIFICATION</scope>
</reference>
<feature type="transmembrane region" description="Helical" evidence="12">
    <location>
        <begin position="612"/>
        <end position="632"/>
    </location>
</feature>
<dbReference type="InterPro" id="IPR056769">
    <property type="entry name" value="Piezo_TM1-24"/>
</dbReference>
<evidence type="ECO:0000256" key="8">
    <source>
        <dbReference type="ARBA" id="ARBA00023136"/>
    </source>
</evidence>
<feature type="coiled-coil region" evidence="10">
    <location>
        <begin position="1392"/>
        <end position="1426"/>
    </location>
</feature>
<feature type="transmembrane region" description="Helical" evidence="12">
    <location>
        <begin position="1244"/>
        <end position="1267"/>
    </location>
</feature>
<evidence type="ECO:0000259" key="16">
    <source>
        <dbReference type="Pfam" id="PF24871"/>
    </source>
</evidence>
<feature type="region of interest" description="Disordered" evidence="11">
    <location>
        <begin position="1434"/>
        <end position="1455"/>
    </location>
</feature>
<keyword evidence="10" id="KW-0175">Coiled coil</keyword>
<evidence type="ECO:0000256" key="7">
    <source>
        <dbReference type="ARBA" id="ARBA00023065"/>
    </source>
</evidence>
<keyword evidence="6 12" id="KW-1133">Transmembrane helix</keyword>
<feature type="transmembrane region" description="Helical" evidence="12">
    <location>
        <begin position="1072"/>
        <end position="1088"/>
    </location>
</feature>
<feature type="compositionally biased region" description="Basic residues" evidence="11">
    <location>
        <begin position="1510"/>
        <end position="1529"/>
    </location>
</feature>